<gene>
    <name evidence="6" type="ORF">GCM10017566_07440</name>
</gene>
<dbReference type="Pfam" id="PF00440">
    <property type="entry name" value="TetR_N"/>
    <property type="match status" value="1"/>
</dbReference>
<dbReference type="AlphaFoldDB" id="A0A8H9M7Z1"/>
<dbReference type="PANTHER" id="PTHR30055">
    <property type="entry name" value="HTH-TYPE TRANSCRIPTIONAL REGULATOR RUTR"/>
    <property type="match status" value="1"/>
</dbReference>
<dbReference type="InterPro" id="IPR041669">
    <property type="entry name" value="TetR_C_15"/>
</dbReference>
<dbReference type="Gene3D" id="1.10.10.60">
    <property type="entry name" value="Homeodomain-like"/>
    <property type="match status" value="1"/>
</dbReference>
<keyword evidence="2 4" id="KW-0238">DNA-binding</keyword>
<evidence type="ECO:0000256" key="2">
    <source>
        <dbReference type="ARBA" id="ARBA00023125"/>
    </source>
</evidence>
<keyword evidence="7" id="KW-1185">Reference proteome</keyword>
<dbReference type="GO" id="GO:0003700">
    <property type="term" value="F:DNA-binding transcription factor activity"/>
    <property type="evidence" value="ECO:0007669"/>
    <property type="project" value="TreeGrafter"/>
</dbReference>
<dbReference type="InterPro" id="IPR050109">
    <property type="entry name" value="HTH-type_TetR-like_transc_reg"/>
</dbReference>
<feature type="domain" description="HTH tetR-type" evidence="5">
    <location>
        <begin position="25"/>
        <end position="85"/>
    </location>
</feature>
<name>A0A8H9M7Z1_9PSEU</name>
<evidence type="ECO:0000259" key="5">
    <source>
        <dbReference type="PROSITE" id="PS50977"/>
    </source>
</evidence>
<protein>
    <recommendedName>
        <fullName evidence="5">HTH tetR-type domain-containing protein</fullName>
    </recommendedName>
</protein>
<evidence type="ECO:0000256" key="4">
    <source>
        <dbReference type="PROSITE-ProRule" id="PRU00335"/>
    </source>
</evidence>
<dbReference type="Gene3D" id="1.10.357.10">
    <property type="entry name" value="Tetracycline Repressor, domain 2"/>
    <property type="match status" value="1"/>
</dbReference>
<accession>A0A8H9M7Z1</accession>
<reference evidence="6" key="1">
    <citation type="journal article" date="2014" name="Int. J. Syst. Evol. Microbiol.">
        <title>Complete genome sequence of Corynebacterium casei LMG S-19264T (=DSM 44701T), isolated from a smear-ripened cheese.</title>
        <authorList>
            <consortium name="US DOE Joint Genome Institute (JGI-PGF)"/>
            <person name="Walter F."/>
            <person name="Albersmeier A."/>
            <person name="Kalinowski J."/>
            <person name="Ruckert C."/>
        </authorList>
    </citation>
    <scope>NUCLEOTIDE SEQUENCE</scope>
    <source>
        <strain evidence="6">CGMCC 4.7679</strain>
    </source>
</reference>
<keyword evidence="3" id="KW-0804">Transcription</keyword>
<organism evidence="6 7">
    <name type="scientific">Amycolatopsis bartoniae</name>
    <dbReference type="NCBI Taxonomy" id="941986"/>
    <lineage>
        <taxon>Bacteria</taxon>
        <taxon>Bacillati</taxon>
        <taxon>Actinomycetota</taxon>
        <taxon>Actinomycetes</taxon>
        <taxon>Pseudonocardiales</taxon>
        <taxon>Pseudonocardiaceae</taxon>
        <taxon>Amycolatopsis</taxon>
    </lineage>
</organism>
<dbReference type="SUPFAM" id="SSF46689">
    <property type="entry name" value="Homeodomain-like"/>
    <property type="match status" value="1"/>
</dbReference>
<dbReference type="InterPro" id="IPR001647">
    <property type="entry name" value="HTH_TetR"/>
</dbReference>
<dbReference type="PROSITE" id="PS50977">
    <property type="entry name" value="HTH_TETR_2"/>
    <property type="match status" value="1"/>
</dbReference>
<dbReference type="EMBL" id="BNAV01000001">
    <property type="protein sequence ID" value="GHF36821.1"/>
    <property type="molecule type" value="Genomic_DNA"/>
</dbReference>
<proteinExistence type="predicted"/>
<sequence>MGTPAADMGGVADLPVRPPLQRRTREAWHRVLDAGVTLLEQGGYQAFTIAAVCERANVAPRAIYDRVDDKESLFLAVYEHGIARLRAEYDVLDDKRWRHQPTHELVAGAVREVAGFFTRHAAFLRAVVLISSVHPEVYRRGARHSQDLGDLFTGLLLRARDDIAHPDAEIAIRHTFTTIFSTLVLRTAYGPAFTSAATDDETFLEMLVEMAQRYLL</sequence>
<dbReference type="PROSITE" id="PS01081">
    <property type="entry name" value="HTH_TETR_1"/>
    <property type="match status" value="1"/>
</dbReference>
<keyword evidence="1" id="KW-0805">Transcription regulation</keyword>
<comment type="caution">
    <text evidence="6">The sequence shown here is derived from an EMBL/GenBank/DDBJ whole genome shotgun (WGS) entry which is preliminary data.</text>
</comment>
<evidence type="ECO:0000256" key="3">
    <source>
        <dbReference type="ARBA" id="ARBA00023163"/>
    </source>
</evidence>
<dbReference type="GO" id="GO:0000976">
    <property type="term" value="F:transcription cis-regulatory region binding"/>
    <property type="evidence" value="ECO:0007669"/>
    <property type="project" value="TreeGrafter"/>
</dbReference>
<reference evidence="6" key="2">
    <citation type="submission" date="2020-09" db="EMBL/GenBank/DDBJ databases">
        <authorList>
            <person name="Sun Q."/>
            <person name="Zhou Y."/>
        </authorList>
    </citation>
    <scope>NUCLEOTIDE SEQUENCE</scope>
    <source>
        <strain evidence="6">CGMCC 4.7679</strain>
    </source>
</reference>
<dbReference type="InterPro" id="IPR023772">
    <property type="entry name" value="DNA-bd_HTH_TetR-type_CS"/>
</dbReference>
<feature type="DNA-binding region" description="H-T-H motif" evidence="4">
    <location>
        <begin position="48"/>
        <end position="67"/>
    </location>
</feature>
<dbReference type="Proteomes" id="UP000658656">
    <property type="component" value="Unassembled WGS sequence"/>
</dbReference>
<evidence type="ECO:0000313" key="7">
    <source>
        <dbReference type="Proteomes" id="UP000658656"/>
    </source>
</evidence>
<dbReference type="PANTHER" id="PTHR30055:SF234">
    <property type="entry name" value="HTH-TYPE TRANSCRIPTIONAL REGULATOR BETI"/>
    <property type="match status" value="1"/>
</dbReference>
<dbReference type="RefSeq" id="WP_229880281.1">
    <property type="nucleotide sequence ID" value="NZ_BNAV01000001.1"/>
</dbReference>
<dbReference type="Pfam" id="PF17918">
    <property type="entry name" value="TetR_C_15"/>
    <property type="match status" value="1"/>
</dbReference>
<dbReference type="InterPro" id="IPR009057">
    <property type="entry name" value="Homeodomain-like_sf"/>
</dbReference>
<evidence type="ECO:0000256" key="1">
    <source>
        <dbReference type="ARBA" id="ARBA00023015"/>
    </source>
</evidence>
<evidence type="ECO:0000313" key="6">
    <source>
        <dbReference type="EMBL" id="GHF36821.1"/>
    </source>
</evidence>